<dbReference type="AlphaFoldDB" id="A0AAW2YT95"/>
<keyword evidence="2" id="KW-1185">Reference proteome</keyword>
<comment type="caution">
    <text evidence="1">The sequence shown here is derived from an EMBL/GenBank/DDBJ whole genome shotgun (WGS) entry which is preliminary data.</text>
</comment>
<gene>
    <name evidence="1" type="ORF">AKO1_007140</name>
</gene>
<evidence type="ECO:0000313" key="1">
    <source>
        <dbReference type="EMBL" id="KAL0480357.1"/>
    </source>
</evidence>
<accession>A0AAW2YT95</accession>
<organism evidence="1 2">
    <name type="scientific">Acrasis kona</name>
    <dbReference type="NCBI Taxonomy" id="1008807"/>
    <lineage>
        <taxon>Eukaryota</taxon>
        <taxon>Discoba</taxon>
        <taxon>Heterolobosea</taxon>
        <taxon>Tetramitia</taxon>
        <taxon>Eutetramitia</taxon>
        <taxon>Acrasidae</taxon>
        <taxon>Acrasis</taxon>
    </lineage>
</organism>
<sequence>MSLLKKALLRIKKVTEDLLDPYPNKPLSDIEKENAAAFKTKPDVTVAQGQNPVSVLEEPKAERKFTKSQKKILNQTKNILTTTPKLSYTEVEGIQEGPTYSWGEYSLSYRHNNFLRGVTNRTARPLVQYKNSPFP</sequence>
<name>A0AAW2YT95_9EUKA</name>
<reference evidence="1 2" key="1">
    <citation type="submission" date="2024-03" db="EMBL/GenBank/DDBJ databases">
        <title>The Acrasis kona genome and developmental transcriptomes reveal deep origins of eukaryotic multicellular pathways.</title>
        <authorList>
            <person name="Sheikh S."/>
            <person name="Fu C.-J."/>
            <person name="Brown M.W."/>
            <person name="Baldauf S.L."/>
        </authorList>
    </citation>
    <scope>NUCLEOTIDE SEQUENCE [LARGE SCALE GENOMIC DNA]</scope>
    <source>
        <strain evidence="1 2">ATCC MYA-3509</strain>
    </source>
</reference>
<dbReference type="EMBL" id="JAOPGA020000651">
    <property type="protein sequence ID" value="KAL0480357.1"/>
    <property type="molecule type" value="Genomic_DNA"/>
</dbReference>
<evidence type="ECO:0000313" key="2">
    <source>
        <dbReference type="Proteomes" id="UP001431209"/>
    </source>
</evidence>
<protein>
    <submittedName>
        <fullName evidence="1">PCMP-E52</fullName>
    </submittedName>
</protein>
<dbReference type="Proteomes" id="UP001431209">
    <property type="component" value="Unassembled WGS sequence"/>
</dbReference>
<proteinExistence type="predicted"/>